<reference evidence="1 2" key="1">
    <citation type="submission" date="2022-05" db="EMBL/GenBank/DDBJ databases">
        <title>Genome Sequencing of Bee-Associated Microbes.</title>
        <authorList>
            <person name="Dunlap C."/>
        </authorList>
    </citation>
    <scope>NUCLEOTIDE SEQUENCE [LARGE SCALE GENOMIC DNA]</scope>
    <source>
        <strain evidence="1 2">NRRL NRS-1438</strain>
    </source>
</reference>
<proteinExistence type="predicted"/>
<organism evidence="1 2">
    <name type="scientific">Paenibacillus apiarius</name>
    <dbReference type="NCBI Taxonomy" id="46240"/>
    <lineage>
        <taxon>Bacteria</taxon>
        <taxon>Bacillati</taxon>
        <taxon>Bacillota</taxon>
        <taxon>Bacilli</taxon>
        <taxon>Bacillales</taxon>
        <taxon>Paenibacillaceae</taxon>
        <taxon>Paenibacillus</taxon>
    </lineage>
</organism>
<sequence length="62" mass="7113">MNITELNAYKAMVIFLEQYYERTKSDDIGSLLGDLIMLNDGTTGDPAVWDEWIECLKNVIIE</sequence>
<gene>
    <name evidence="1" type="ORF">M5X09_28010</name>
</gene>
<accession>A0ABT4E1G0</accession>
<dbReference type="EMBL" id="JAMDLW010000071">
    <property type="protein sequence ID" value="MCY9523448.1"/>
    <property type="molecule type" value="Genomic_DNA"/>
</dbReference>
<dbReference type="Proteomes" id="UP001207626">
    <property type="component" value="Unassembled WGS sequence"/>
</dbReference>
<comment type="caution">
    <text evidence="1">The sequence shown here is derived from an EMBL/GenBank/DDBJ whole genome shotgun (WGS) entry which is preliminary data.</text>
</comment>
<dbReference type="RefSeq" id="WP_087433096.1">
    <property type="nucleotide sequence ID" value="NZ_JAMDLV010000062.1"/>
</dbReference>
<protein>
    <submittedName>
        <fullName evidence="1">Uncharacterized protein</fullName>
    </submittedName>
</protein>
<evidence type="ECO:0000313" key="1">
    <source>
        <dbReference type="EMBL" id="MCY9523448.1"/>
    </source>
</evidence>
<evidence type="ECO:0000313" key="2">
    <source>
        <dbReference type="Proteomes" id="UP001207626"/>
    </source>
</evidence>
<name>A0ABT4E1G0_9BACL</name>
<keyword evidence="2" id="KW-1185">Reference proteome</keyword>